<organism evidence="8 9">
    <name type="scientific">Uabimicrobium amorphum</name>
    <dbReference type="NCBI Taxonomy" id="2596890"/>
    <lineage>
        <taxon>Bacteria</taxon>
        <taxon>Pseudomonadati</taxon>
        <taxon>Planctomycetota</taxon>
        <taxon>Candidatus Uabimicrobiia</taxon>
        <taxon>Candidatus Uabimicrobiales</taxon>
        <taxon>Candidatus Uabimicrobiaceae</taxon>
        <taxon>Candidatus Uabimicrobium</taxon>
    </lineage>
</organism>
<name>A0A5S9IUL5_UABAM</name>
<dbReference type="SUPFAM" id="SSF103481">
    <property type="entry name" value="Multidrug resistance efflux transporter EmrE"/>
    <property type="match status" value="2"/>
</dbReference>
<feature type="transmembrane region" description="Helical" evidence="6">
    <location>
        <begin position="228"/>
        <end position="247"/>
    </location>
</feature>
<evidence type="ECO:0000256" key="2">
    <source>
        <dbReference type="ARBA" id="ARBA00022475"/>
    </source>
</evidence>
<feature type="transmembrane region" description="Helical" evidence="6">
    <location>
        <begin position="82"/>
        <end position="101"/>
    </location>
</feature>
<dbReference type="EMBL" id="AP019860">
    <property type="protein sequence ID" value="BBM88037.1"/>
    <property type="molecule type" value="Genomic_DNA"/>
</dbReference>
<dbReference type="Pfam" id="PF00892">
    <property type="entry name" value="EamA"/>
    <property type="match status" value="2"/>
</dbReference>
<dbReference type="KEGG" id="uam:UABAM_06453"/>
<dbReference type="AlphaFoldDB" id="A0A5S9IUL5"/>
<protein>
    <submittedName>
        <fullName evidence="8">Membrane protein</fullName>
    </submittedName>
</protein>
<evidence type="ECO:0000259" key="7">
    <source>
        <dbReference type="Pfam" id="PF00892"/>
    </source>
</evidence>
<evidence type="ECO:0000256" key="5">
    <source>
        <dbReference type="ARBA" id="ARBA00023136"/>
    </source>
</evidence>
<dbReference type="InterPro" id="IPR037185">
    <property type="entry name" value="EmrE-like"/>
</dbReference>
<feature type="transmembrane region" description="Helical" evidence="6">
    <location>
        <begin position="107"/>
        <end position="128"/>
    </location>
</feature>
<feature type="transmembrane region" description="Helical" evidence="6">
    <location>
        <begin position="135"/>
        <end position="153"/>
    </location>
</feature>
<dbReference type="InterPro" id="IPR051258">
    <property type="entry name" value="Diverse_Substrate_Transporter"/>
</dbReference>
<comment type="subcellular location">
    <subcellularLocation>
        <location evidence="1">Cell membrane</location>
        <topology evidence="1">Multi-pass membrane protein</topology>
    </subcellularLocation>
</comment>
<evidence type="ECO:0000313" key="8">
    <source>
        <dbReference type="EMBL" id="BBM88037.1"/>
    </source>
</evidence>
<evidence type="ECO:0000256" key="6">
    <source>
        <dbReference type="SAM" id="Phobius"/>
    </source>
</evidence>
<feature type="transmembrane region" description="Helical" evidence="6">
    <location>
        <begin position="40"/>
        <end position="62"/>
    </location>
</feature>
<keyword evidence="3 6" id="KW-0812">Transmembrane</keyword>
<dbReference type="OrthoDB" id="505666at2"/>
<feature type="domain" description="EamA" evidence="7">
    <location>
        <begin position="164"/>
        <end position="300"/>
    </location>
</feature>
<feature type="domain" description="EamA" evidence="7">
    <location>
        <begin position="8"/>
        <end position="151"/>
    </location>
</feature>
<evidence type="ECO:0000256" key="1">
    <source>
        <dbReference type="ARBA" id="ARBA00004651"/>
    </source>
</evidence>
<dbReference type="Proteomes" id="UP000326354">
    <property type="component" value="Chromosome"/>
</dbReference>
<keyword evidence="4 6" id="KW-1133">Transmembrane helix</keyword>
<dbReference type="RefSeq" id="WP_151972151.1">
    <property type="nucleotide sequence ID" value="NZ_AP019860.1"/>
</dbReference>
<dbReference type="InterPro" id="IPR000620">
    <property type="entry name" value="EamA_dom"/>
</dbReference>
<sequence length="322" mass="34656">MKNQQIQGIMLLFAAVIILASSNSVVKKLVAIGAQNPINPITFCNVLFVGNLCALLSLLIIYRKDLEWSFFRSASYKEILSLISVAVLSVAIAPACIFIALENTTVTNVVLIGRIEPPLLLFLSILLLKDRASKLQIAGAITSFVGAILSVILQQNIMELSFGKGEIYAAVGAIAFTCSTVISKTSLDRIPMCIFAIFRMVVGTIVFFTLATYLYGLQHFSDAFSGTLWKWMLLYGGIIVVAGQLCWFSGLRIASPSTVPLITTFSPVAGLLAAFLILGEVPSSAQFIGGFIILCGMALSLKKPKVPDVKAQMDTEVGFKGV</sequence>
<accession>A0A5S9IUL5</accession>
<dbReference type="PANTHER" id="PTHR42920:SF5">
    <property type="entry name" value="EAMA DOMAIN-CONTAINING PROTEIN"/>
    <property type="match status" value="1"/>
</dbReference>
<reference evidence="8 9" key="1">
    <citation type="submission" date="2019-08" db="EMBL/GenBank/DDBJ databases">
        <title>Complete genome sequence of Candidatus Uab amorphum.</title>
        <authorList>
            <person name="Shiratori T."/>
            <person name="Suzuki S."/>
            <person name="Kakizawa Y."/>
            <person name="Ishida K."/>
        </authorList>
    </citation>
    <scope>NUCLEOTIDE SEQUENCE [LARGE SCALE GENOMIC DNA]</scope>
    <source>
        <strain evidence="8 9">SRT547</strain>
    </source>
</reference>
<proteinExistence type="predicted"/>
<feature type="transmembrane region" description="Helical" evidence="6">
    <location>
        <begin position="165"/>
        <end position="182"/>
    </location>
</feature>
<keyword evidence="9" id="KW-1185">Reference proteome</keyword>
<evidence type="ECO:0000256" key="4">
    <source>
        <dbReference type="ARBA" id="ARBA00022989"/>
    </source>
</evidence>
<evidence type="ECO:0000256" key="3">
    <source>
        <dbReference type="ARBA" id="ARBA00022692"/>
    </source>
</evidence>
<evidence type="ECO:0000313" key="9">
    <source>
        <dbReference type="Proteomes" id="UP000326354"/>
    </source>
</evidence>
<gene>
    <name evidence="8" type="ORF">UABAM_06453</name>
</gene>
<feature type="transmembrane region" description="Helical" evidence="6">
    <location>
        <begin position="259"/>
        <end position="278"/>
    </location>
</feature>
<feature type="transmembrane region" description="Helical" evidence="6">
    <location>
        <begin position="284"/>
        <end position="301"/>
    </location>
</feature>
<dbReference type="GO" id="GO:0005886">
    <property type="term" value="C:plasma membrane"/>
    <property type="evidence" value="ECO:0007669"/>
    <property type="project" value="UniProtKB-SubCell"/>
</dbReference>
<keyword evidence="2" id="KW-1003">Cell membrane</keyword>
<keyword evidence="5 6" id="KW-0472">Membrane</keyword>
<feature type="transmembrane region" description="Helical" evidence="6">
    <location>
        <begin position="194"/>
        <end position="216"/>
    </location>
</feature>
<dbReference type="PANTHER" id="PTHR42920">
    <property type="entry name" value="OS03G0707200 PROTEIN-RELATED"/>
    <property type="match status" value="1"/>
</dbReference>